<name>A0A7V3RDZ7_9BACT</name>
<proteinExistence type="predicted"/>
<feature type="transmembrane region" description="Helical" evidence="1">
    <location>
        <begin position="13"/>
        <end position="36"/>
    </location>
</feature>
<reference evidence="2" key="1">
    <citation type="journal article" date="2020" name="mSystems">
        <title>Genome- and Community-Level Interaction Insights into Carbon Utilization and Element Cycling Functions of Hydrothermarchaeota in Hydrothermal Sediment.</title>
        <authorList>
            <person name="Zhou Z."/>
            <person name="Liu Y."/>
            <person name="Xu W."/>
            <person name="Pan J."/>
            <person name="Luo Z.H."/>
            <person name="Li M."/>
        </authorList>
    </citation>
    <scope>NUCLEOTIDE SEQUENCE [LARGE SCALE GENOMIC DNA]</scope>
    <source>
        <strain evidence="2">SpSt-966</strain>
    </source>
</reference>
<dbReference type="AlphaFoldDB" id="A0A7V3RDZ7"/>
<keyword evidence="1" id="KW-0472">Membrane</keyword>
<evidence type="ECO:0000313" key="2">
    <source>
        <dbReference type="EMBL" id="HGE74817.1"/>
    </source>
</evidence>
<keyword evidence="1" id="KW-1133">Transmembrane helix</keyword>
<accession>A0A7V3RDZ7</accession>
<dbReference type="EMBL" id="DTPE01000073">
    <property type="protein sequence ID" value="HGE74817.1"/>
    <property type="molecule type" value="Genomic_DNA"/>
</dbReference>
<protein>
    <submittedName>
        <fullName evidence="2">Uncharacterized protein</fullName>
    </submittedName>
</protein>
<keyword evidence="1" id="KW-0812">Transmembrane</keyword>
<gene>
    <name evidence="2" type="ORF">ENX73_01670</name>
</gene>
<evidence type="ECO:0000256" key="1">
    <source>
        <dbReference type="SAM" id="Phobius"/>
    </source>
</evidence>
<organism evidence="2">
    <name type="scientific">Mesoaciditoga lauensis</name>
    <dbReference type="NCBI Taxonomy" id="1495039"/>
    <lineage>
        <taxon>Bacteria</taxon>
        <taxon>Thermotogati</taxon>
        <taxon>Thermotogota</taxon>
        <taxon>Thermotogae</taxon>
        <taxon>Mesoaciditogales</taxon>
        <taxon>Mesoaciditogaceae</taxon>
        <taxon>Mesoaciditoga</taxon>
    </lineage>
</organism>
<sequence>MNENENISVLFKIVVVLIIVGAIFGTFMSIVNFALIRSISNEISTLNNLTISSMNDRMNRMDSDISSLESNIQPGGIVDEYINAYNFLSNTNLDLEKLLTFASETPDATYLTVYIAGRSNVWITVTNNGQSLLQADLKPGLSDYVFFISGNPNVKTSYTIMLAPSSIITTSDASATYILLAQNGKTSILHTKSPSLSVSNILK</sequence>
<comment type="caution">
    <text evidence="2">The sequence shown here is derived from an EMBL/GenBank/DDBJ whole genome shotgun (WGS) entry which is preliminary data.</text>
</comment>